<dbReference type="Gene3D" id="3.90.550.10">
    <property type="entry name" value="Spore Coat Polysaccharide Biosynthesis Protein SpsA, Chain A"/>
    <property type="match status" value="1"/>
</dbReference>
<keyword evidence="3 6" id="KW-0808">Transferase</keyword>
<feature type="transmembrane region" description="Helical" evidence="4">
    <location>
        <begin position="341"/>
        <end position="366"/>
    </location>
</feature>
<gene>
    <name evidence="6" type="ORF">BXY82_0515</name>
</gene>
<dbReference type="InterPro" id="IPR029044">
    <property type="entry name" value="Nucleotide-diphossugar_trans"/>
</dbReference>
<dbReference type="Pfam" id="PF00535">
    <property type="entry name" value="Glycos_transf_2"/>
    <property type="match status" value="1"/>
</dbReference>
<evidence type="ECO:0000256" key="1">
    <source>
        <dbReference type="ARBA" id="ARBA00006739"/>
    </source>
</evidence>
<dbReference type="OrthoDB" id="9805625at2"/>
<keyword evidence="4" id="KW-1133">Transmembrane helix</keyword>
<dbReference type="InterPro" id="IPR001173">
    <property type="entry name" value="Glyco_trans_2-like"/>
</dbReference>
<evidence type="ECO:0000259" key="5">
    <source>
        <dbReference type="Pfam" id="PF00535"/>
    </source>
</evidence>
<reference evidence="6 7" key="1">
    <citation type="submission" date="2019-03" db="EMBL/GenBank/DDBJ databases">
        <title>Genomic Encyclopedia of Archaeal and Bacterial Type Strains, Phase II (KMG-II): from individual species to whole genera.</title>
        <authorList>
            <person name="Goeker M."/>
        </authorList>
    </citation>
    <scope>NUCLEOTIDE SEQUENCE [LARGE SCALE GENOMIC DNA]</scope>
    <source>
        <strain evidence="6 7">DSM 28135</strain>
    </source>
</reference>
<dbReference type="EMBL" id="SOBW01000007">
    <property type="protein sequence ID" value="TDU43109.1"/>
    <property type="molecule type" value="Genomic_DNA"/>
</dbReference>
<protein>
    <submittedName>
        <fullName evidence="6">Cellulose synthase/poly-beta-1,6-N-acetylglucosamine synthase-like glycosyltransferase</fullName>
    </submittedName>
</protein>
<dbReference type="GO" id="GO:0016757">
    <property type="term" value="F:glycosyltransferase activity"/>
    <property type="evidence" value="ECO:0007669"/>
    <property type="project" value="UniProtKB-KW"/>
</dbReference>
<dbReference type="Proteomes" id="UP000294689">
    <property type="component" value="Unassembled WGS sequence"/>
</dbReference>
<evidence type="ECO:0000313" key="6">
    <source>
        <dbReference type="EMBL" id="TDU43109.1"/>
    </source>
</evidence>
<evidence type="ECO:0000256" key="4">
    <source>
        <dbReference type="SAM" id="Phobius"/>
    </source>
</evidence>
<dbReference type="CDD" id="cd04192">
    <property type="entry name" value="GT_2_like_e"/>
    <property type="match status" value="1"/>
</dbReference>
<dbReference type="SUPFAM" id="SSF53448">
    <property type="entry name" value="Nucleotide-diphospho-sugar transferases"/>
    <property type="match status" value="1"/>
</dbReference>
<evidence type="ECO:0000256" key="2">
    <source>
        <dbReference type="ARBA" id="ARBA00022676"/>
    </source>
</evidence>
<evidence type="ECO:0000256" key="3">
    <source>
        <dbReference type="ARBA" id="ARBA00022679"/>
    </source>
</evidence>
<dbReference type="PANTHER" id="PTHR43630:SF1">
    <property type="entry name" value="POLY-BETA-1,6-N-ACETYL-D-GLUCOSAMINE SYNTHASE"/>
    <property type="match status" value="1"/>
</dbReference>
<keyword evidence="4" id="KW-0812">Transmembrane</keyword>
<feature type="transmembrane region" description="Helical" evidence="4">
    <location>
        <begin position="291"/>
        <end position="315"/>
    </location>
</feature>
<keyword evidence="2" id="KW-0328">Glycosyltransferase</keyword>
<evidence type="ECO:0000313" key="7">
    <source>
        <dbReference type="Proteomes" id="UP000294689"/>
    </source>
</evidence>
<name>A0A4R7Q879_9FLAO</name>
<feature type="domain" description="Glycosyltransferase 2-like" evidence="5">
    <location>
        <begin position="41"/>
        <end position="162"/>
    </location>
</feature>
<comment type="similarity">
    <text evidence="1">Belongs to the glycosyltransferase 2 family.</text>
</comment>
<keyword evidence="7" id="KW-1185">Reference proteome</keyword>
<keyword evidence="4" id="KW-0472">Membrane</keyword>
<dbReference type="AlphaFoldDB" id="A0A4R7Q879"/>
<accession>A0A4R7Q879</accession>
<dbReference type="RefSeq" id="WP_133756599.1">
    <property type="nucleotide sequence ID" value="NZ_SOBW01000007.1"/>
</dbReference>
<proteinExistence type="inferred from homology"/>
<sequence>MMAIIITITVLYVLLIGSLCWGFERVTSFVPSSVKAKTRFTIIVPFRNEAQNIPLLLASISCLDYPKAMFEVILVDDDSTDDSRNNIEDFVESQGNIQVIRTTRSTTSPKKDAITLAISLATTDWIITTDADCVLPKQWLKCFDAYIQEHDAALIAAPVSYDGVHGFLQNFQLLDVLSLQGATIGGFGIKKPFLCNGANLAYTKHLFNEVNGFEGNSEVASGDDVFLLEKASASTPHQVHYLKSKHAIVTTKALNSISALVNQRVRWAAKSSAYKKLFGKLAGSLVFAQNALVITCLCLTLFGVLSAHLLLYVFLIKTGIDFVHIYKSAAFFNQSKHLKHYALAAFIYPFFSVYVVVIAVFIGYHWKDRSYQK</sequence>
<dbReference type="PANTHER" id="PTHR43630">
    <property type="entry name" value="POLY-BETA-1,6-N-ACETYL-D-GLUCOSAMINE SYNTHASE"/>
    <property type="match status" value="1"/>
</dbReference>
<organism evidence="6 7">
    <name type="scientific">Gelidibacter sediminis</name>
    <dbReference type="NCBI Taxonomy" id="1608710"/>
    <lineage>
        <taxon>Bacteria</taxon>
        <taxon>Pseudomonadati</taxon>
        <taxon>Bacteroidota</taxon>
        <taxon>Flavobacteriia</taxon>
        <taxon>Flavobacteriales</taxon>
        <taxon>Flavobacteriaceae</taxon>
        <taxon>Gelidibacter</taxon>
    </lineage>
</organism>
<comment type="caution">
    <text evidence="6">The sequence shown here is derived from an EMBL/GenBank/DDBJ whole genome shotgun (WGS) entry which is preliminary data.</text>
</comment>